<dbReference type="STRING" id="1752398.A8M32_02805"/>
<sequence>MSELSSGGPATPLRSERRKELLTFFVLAFGIWPLVAVGVVGGYGFIVWMLQLVFGPPGPPSGH</sequence>
<evidence type="ECO:0000256" key="1">
    <source>
        <dbReference type="SAM" id="Phobius"/>
    </source>
</evidence>
<name>A0A1E3VGY7_9HYPH</name>
<reference evidence="3" key="1">
    <citation type="submission" date="2016-05" db="EMBL/GenBank/DDBJ databases">
        <authorList>
            <person name="Li Y."/>
        </authorList>
    </citation>
    <scope>NUCLEOTIDE SEQUENCE [LARGE SCALE GENOMIC DNA]</scope>
    <source>
        <strain evidence="3">YIC4027</strain>
    </source>
</reference>
<proteinExistence type="predicted"/>
<organism evidence="2 3">
    <name type="scientific">Sinorhizobium alkalisoli</name>
    <dbReference type="NCBI Taxonomy" id="1752398"/>
    <lineage>
        <taxon>Bacteria</taxon>
        <taxon>Pseudomonadati</taxon>
        <taxon>Pseudomonadota</taxon>
        <taxon>Alphaproteobacteria</taxon>
        <taxon>Hyphomicrobiales</taxon>
        <taxon>Rhizobiaceae</taxon>
        <taxon>Sinorhizobium/Ensifer group</taxon>
        <taxon>Sinorhizobium</taxon>
    </lineage>
</organism>
<dbReference type="RefSeq" id="WP_069456893.1">
    <property type="nucleotide sequence ID" value="NZ_LYBW01000038.1"/>
</dbReference>
<evidence type="ECO:0000313" key="2">
    <source>
        <dbReference type="EMBL" id="ODR92852.1"/>
    </source>
</evidence>
<accession>A0A1E3VGY7</accession>
<comment type="caution">
    <text evidence="2">The sequence shown here is derived from an EMBL/GenBank/DDBJ whole genome shotgun (WGS) entry which is preliminary data.</text>
</comment>
<evidence type="ECO:0000313" key="3">
    <source>
        <dbReference type="Proteomes" id="UP000094342"/>
    </source>
</evidence>
<keyword evidence="1" id="KW-1133">Transmembrane helix</keyword>
<dbReference type="InterPro" id="IPR010649">
    <property type="entry name" value="NapE_TorE"/>
</dbReference>
<dbReference type="AlphaFoldDB" id="A0A1E3VGY7"/>
<dbReference type="NCBIfam" id="TIGR02973">
    <property type="entry name" value="nitrate_rd_NapE"/>
    <property type="match status" value="1"/>
</dbReference>
<feature type="transmembrane region" description="Helical" evidence="1">
    <location>
        <begin position="21"/>
        <end position="50"/>
    </location>
</feature>
<dbReference type="InterPro" id="IPR004448">
    <property type="entry name" value="Nitrate_reductase_NapE"/>
</dbReference>
<gene>
    <name evidence="2" type="ORF">A8M32_02805</name>
</gene>
<dbReference type="OrthoDB" id="7596241at2"/>
<keyword evidence="1" id="KW-0472">Membrane</keyword>
<dbReference type="EMBL" id="LYBW01000038">
    <property type="protein sequence ID" value="ODR92852.1"/>
    <property type="molecule type" value="Genomic_DNA"/>
</dbReference>
<dbReference type="Pfam" id="PF06796">
    <property type="entry name" value="NapE"/>
    <property type="match status" value="1"/>
</dbReference>
<keyword evidence="1" id="KW-0812">Transmembrane</keyword>
<dbReference type="Proteomes" id="UP000094342">
    <property type="component" value="Unassembled WGS sequence"/>
</dbReference>
<keyword evidence="3" id="KW-1185">Reference proteome</keyword>
<protein>
    <submittedName>
        <fullName evidence="2">Periplasmic nitrate reductase, NapE protein</fullName>
    </submittedName>
</protein>